<dbReference type="GO" id="GO:0006412">
    <property type="term" value="P:translation"/>
    <property type="evidence" value="ECO:0007669"/>
    <property type="project" value="InterPro"/>
</dbReference>
<evidence type="ECO:0000256" key="6">
    <source>
        <dbReference type="ARBA" id="ARBA00023274"/>
    </source>
</evidence>
<dbReference type="Pfam" id="PF01424">
    <property type="entry name" value="R3H"/>
    <property type="match status" value="1"/>
</dbReference>
<dbReference type="SUPFAM" id="SSF82708">
    <property type="entry name" value="R3H domain"/>
    <property type="match status" value="1"/>
</dbReference>
<keyword evidence="4" id="KW-0689">Ribosomal protein</keyword>
<reference evidence="7" key="2">
    <citation type="submission" date="2018-02" db="UniProtKB">
        <authorList>
            <consortium name="EnsemblMetazoa"/>
        </authorList>
    </citation>
    <scope>IDENTIFICATION</scope>
</reference>
<evidence type="ECO:0000256" key="1">
    <source>
        <dbReference type="ARBA" id="ARBA00004173"/>
    </source>
</evidence>
<dbReference type="CDD" id="cd00432">
    <property type="entry name" value="Ribosomal_L18_L5e"/>
    <property type="match status" value="1"/>
</dbReference>
<dbReference type="GO" id="GO:1990904">
    <property type="term" value="C:ribonucleoprotein complex"/>
    <property type="evidence" value="ECO:0007669"/>
    <property type="project" value="UniProtKB-KW"/>
</dbReference>
<dbReference type="SUPFAM" id="SSF53137">
    <property type="entry name" value="Translational machinery components"/>
    <property type="match status" value="1"/>
</dbReference>
<dbReference type="Proteomes" id="UP000024404">
    <property type="component" value="Unassembled WGS sequence"/>
</dbReference>
<dbReference type="AlphaFoldDB" id="A0A2K6WHQ9"/>
<dbReference type="Gene3D" id="3.30.1370.50">
    <property type="entry name" value="R3H-like domain"/>
    <property type="match status" value="1"/>
</dbReference>
<dbReference type="InterPro" id="IPR036867">
    <property type="entry name" value="R3H_dom_sf"/>
</dbReference>
<reference evidence="8" key="1">
    <citation type="submission" date="2013-10" db="EMBL/GenBank/DDBJ databases">
        <title>Genome sequencing of Onchocerca volvulus.</title>
        <authorList>
            <person name="Cotton J."/>
            <person name="Tsai J."/>
            <person name="Stanley E."/>
            <person name="Tracey A."/>
            <person name="Holroyd N."/>
            <person name="Lustigman S."/>
            <person name="Berriman M."/>
        </authorList>
    </citation>
    <scope>NUCLEOTIDE SEQUENCE</scope>
</reference>
<dbReference type="PANTHER" id="PTHR15672:SF8">
    <property type="entry name" value="PROTEIN ENCORE"/>
    <property type="match status" value="1"/>
</dbReference>
<dbReference type="PANTHER" id="PTHR15672">
    <property type="entry name" value="CAMP-REGULATED PHOSPHOPROTEIN 21 RELATED R3H DOMAIN CONTAINING PROTEIN"/>
    <property type="match status" value="1"/>
</dbReference>
<dbReference type="Gene3D" id="3.30.420.80">
    <property type="entry name" value="Ribosomal protein S11"/>
    <property type="match status" value="1"/>
</dbReference>
<organism evidence="7 8">
    <name type="scientific">Onchocerca volvulus</name>
    <dbReference type="NCBI Taxonomy" id="6282"/>
    <lineage>
        <taxon>Eukaryota</taxon>
        <taxon>Metazoa</taxon>
        <taxon>Ecdysozoa</taxon>
        <taxon>Nematoda</taxon>
        <taxon>Chromadorea</taxon>
        <taxon>Rhabditida</taxon>
        <taxon>Spirurina</taxon>
        <taxon>Spiruromorpha</taxon>
        <taxon>Filarioidea</taxon>
        <taxon>Onchocercidae</taxon>
        <taxon>Onchocerca</taxon>
    </lineage>
</organism>
<keyword evidence="6" id="KW-0687">Ribonucleoprotein</keyword>
<dbReference type="EMBL" id="CMVM020000249">
    <property type="status" value="NOT_ANNOTATED_CDS"/>
    <property type="molecule type" value="Genomic_DNA"/>
</dbReference>
<keyword evidence="3" id="KW-0597">Phosphoprotein</keyword>
<dbReference type="InterPro" id="IPR036967">
    <property type="entry name" value="Ribosomal_uS11_sf"/>
</dbReference>
<dbReference type="InterPro" id="IPR051937">
    <property type="entry name" value="R3H_domain_containing"/>
</dbReference>
<dbReference type="GO" id="GO:0005739">
    <property type="term" value="C:mitochondrion"/>
    <property type="evidence" value="ECO:0007669"/>
    <property type="project" value="UniProtKB-SubCell"/>
</dbReference>
<evidence type="ECO:0000313" key="7">
    <source>
        <dbReference type="EnsemblMetazoa" id="OVOC8580.1"/>
    </source>
</evidence>
<dbReference type="InterPro" id="IPR057268">
    <property type="entry name" value="Ribosomal_L18"/>
</dbReference>
<dbReference type="GO" id="GO:0003735">
    <property type="term" value="F:structural constituent of ribosome"/>
    <property type="evidence" value="ECO:0007669"/>
    <property type="project" value="InterPro"/>
</dbReference>
<comment type="similarity">
    <text evidence="2">Belongs to the universal ribosomal protein uL18 family.</text>
</comment>
<evidence type="ECO:0000256" key="4">
    <source>
        <dbReference type="ARBA" id="ARBA00022980"/>
    </source>
</evidence>
<proteinExistence type="inferred from homology"/>
<sequence length="928" mass="103904">MILVCVMSEKKTAVGNSTSANDLHDIRNVAQSSKPAILAKQNGIDEEEVEGCSDKFKTNNEEIKEATTVHIHQMDDNNLHETVLMPPHQISLNVTVSTKSKVLVRSHAFSGDDDSGISARHTPTSRFPASRSTFSSVSFDSGHGHDYTDSTGINLLSFITCTLHKNSKDRHMLLQLEQHMTKLIKDPTSFVVSKDILLCDDWLTEEHAYAPLDSNGSDKRNSQKFPAMSSYNRMLVHRVAAFFGLDHNVDQNGTAVVVNKTSHTRLQMLFKERSSRPDVNFLSLIQSDVYTDEPRRLLRRDVQSYEEVGQSLGAGMVFERRARSFEVSDCLSSDPATVTIGCALPVTASLHMHLLHQQGSTSSTDVSSTHLLESPGSCYSYGDMPVMGVYSASESSPSLSNATHMFPWSSSESYTSLSADYPSNLISPTVHNYPRPSVLTREVNIDTSKPLYRTLSTHTSFSEQRTPISKPINADWHRREIVYSKEASIRENLLPENVHFADEYGVEIAVSQQQTHPLYASPPVSGDFISNQYINPVQEQTTYAVVPPYIRYIAPTLSVQKLTQQMESLCAAGCSEVVPTPPQSYLVSPAPAQTIYPQQVIFFFFFYFLTFLVLFQISTVYSPQPYFLPVIQRNYGTISRSNKLHLGVDKLVCLDVELTLRDATALNGRTTRMIFHDCIIAVPTIASVQGVYPVSIAQYPVSSCEQSNIQQGCLVDAIRIAKTGPIWLWNSLCFIRVFEIFAPSNTLVAQFPSNVFKSFRMTRLQLLAKFINRNPRNIEQIGLQAYPAGYGLDVDRHKHSFIYRANFERHRQYVEGQIEHYQEGIVLTASSREKQISGQLYSLSDISACANVGRVLGLRCAMAGIHFLQSINMKDIERSAHASAFFGALIESGVKFGEPQSTPHTFEVDPELTYDRYEIQHTREDNIE</sequence>
<dbReference type="CDD" id="cd02642">
    <property type="entry name" value="R3H_encore_like"/>
    <property type="match status" value="1"/>
</dbReference>
<keyword evidence="8" id="KW-1185">Reference proteome</keyword>
<protein>
    <submittedName>
        <fullName evidence="7">R3H domain-containing protein</fullName>
    </submittedName>
</protein>
<evidence type="ECO:0000313" key="8">
    <source>
        <dbReference type="Proteomes" id="UP000024404"/>
    </source>
</evidence>
<evidence type="ECO:0000256" key="5">
    <source>
        <dbReference type="ARBA" id="ARBA00023128"/>
    </source>
</evidence>
<name>A0A2K6WHQ9_ONCVO</name>
<dbReference type="EnsemblMetazoa" id="OVOC8580.1">
    <property type="protein sequence ID" value="OVOC8580.1"/>
    <property type="gene ID" value="WBGene00245389"/>
</dbReference>
<dbReference type="GO" id="GO:0005840">
    <property type="term" value="C:ribosome"/>
    <property type="evidence" value="ECO:0007669"/>
    <property type="project" value="UniProtKB-KW"/>
</dbReference>
<evidence type="ECO:0000256" key="3">
    <source>
        <dbReference type="ARBA" id="ARBA00022553"/>
    </source>
</evidence>
<comment type="subcellular location">
    <subcellularLocation>
        <location evidence="1">Mitochondrion</location>
    </subcellularLocation>
</comment>
<dbReference type="GO" id="GO:0003676">
    <property type="term" value="F:nucleic acid binding"/>
    <property type="evidence" value="ECO:0007669"/>
    <property type="project" value="InterPro"/>
</dbReference>
<dbReference type="InterPro" id="IPR001374">
    <property type="entry name" value="R3H_dom"/>
</dbReference>
<dbReference type="OMA" id="HGHDYTD"/>
<keyword evidence="5" id="KW-0496">Mitochondrion</keyword>
<dbReference type="STRING" id="6282.A0A2K6WHQ9"/>
<evidence type="ECO:0000256" key="2">
    <source>
        <dbReference type="ARBA" id="ARBA00007116"/>
    </source>
</evidence>
<accession>A0A2K6WHQ9</accession>